<dbReference type="GO" id="GO:0006508">
    <property type="term" value="P:proteolysis"/>
    <property type="evidence" value="ECO:0007669"/>
    <property type="project" value="UniProtKB-KW"/>
</dbReference>
<dbReference type="EMBL" id="POSP01000004">
    <property type="protein sequence ID" value="PND36122.1"/>
    <property type="molecule type" value="Genomic_DNA"/>
</dbReference>
<keyword evidence="1 6" id="KW-0645">Protease</keyword>
<evidence type="ECO:0000313" key="9">
    <source>
        <dbReference type="Proteomes" id="UP000235916"/>
    </source>
</evidence>
<dbReference type="Gene3D" id="1.10.1370.30">
    <property type="match status" value="2"/>
</dbReference>
<dbReference type="GO" id="GO:0004222">
    <property type="term" value="F:metalloendopeptidase activity"/>
    <property type="evidence" value="ECO:0007669"/>
    <property type="project" value="InterPro"/>
</dbReference>
<feature type="domain" description="Peptidase M3A/M3B catalytic" evidence="7">
    <location>
        <begin position="144"/>
        <end position="248"/>
    </location>
</feature>
<evidence type="ECO:0000256" key="2">
    <source>
        <dbReference type="ARBA" id="ARBA00022723"/>
    </source>
</evidence>
<keyword evidence="5 6" id="KW-0482">Metalloprotease</keyword>
<accession>A0A2N8KRS3</accession>
<gene>
    <name evidence="8" type="ORF">C1O66_20545</name>
</gene>
<proteinExistence type="inferred from homology"/>
<sequence length="627" mass="69970">MDRARAFFDQLNQDYLQVHKSKEDLFWATYMATSEDQAGFERAEGAYKAFISDPARLAATREHIARLESAEESPERTALLHGLRGWLAVFEANIIDNEAGRALMAEIIEAESRIFAAKRELQPRHINEAGESEAASLSMLATNLATNPDEARRRSSLEAFYAIEQWVLATGFLDLVRLRNRFARALGFDNYFELKLRKNERMTPQQLKDILDDFVQRTDAANTRALADLKARHGEQALQPWNLRFYSAGDVVRRMDAYMPFGPALRRWVQSFRRLGIQYRGATLQLDLLERAGKYQNGFCHGPIPSYVDAQGRWVPGQINFTAEAKPDQIGSGLRAINTLFHEGGHAAHFANVVQNSPCFSQEFAPTSMAYAETQSMFCDSLLGDADWLKRYARNAAGEAIPDELIHARIASSQPMRAFDERSIAVVPYFEAALYAMPDEALTAENVLALARATEQRVLGVHSPRPLLAIPHLLNQESAASYQGYLLAHMAVYQTRAHFLREHGYLTDNPAIGPALSAHYWEPGNSIDHDATLRSLTSEGFSARYLAEACNQSVEDCWAEAQASMAAAAQRQYPSEFPAALAAEIRIVHGEQLLADNREGDEAMCSQFEAWIAANYSISPGALAQPS</sequence>
<keyword evidence="4 6" id="KW-0862">Zinc</keyword>
<evidence type="ECO:0000256" key="5">
    <source>
        <dbReference type="ARBA" id="ARBA00023049"/>
    </source>
</evidence>
<evidence type="ECO:0000313" key="8">
    <source>
        <dbReference type="EMBL" id="PND36122.1"/>
    </source>
</evidence>
<feature type="domain" description="Peptidase M3A/M3B catalytic" evidence="7">
    <location>
        <begin position="286"/>
        <end position="550"/>
    </location>
</feature>
<dbReference type="PANTHER" id="PTHR11804:SF84">
    <property type="entry name" value="SACCHAROLYSIN"/>
    <property type="match status" value="1"/>
</dbReference>
<dbReference type="RefSeq" id="WP_102769898.1">
    <property type="nucleotide sequence ID" value="NZ_POSP01000004.1"/>
</dbReference>
<dbReference type="SUPFAM" id="SSF55486">
    <property type="entry name" value="Metalloproteases ('zincins'), catalytic domain"/>
    <property type="match status" value="1"/>
</dbReference>
<dbReference type="GO" id="GO:0006518">
    <property type="term" value="P:peptide metabolic process"/>
    <property type="evidence" value="ECO:0007669"/>
    <property type="project" value="TreeGrafter"/>
</dbReference>
<comment type="similarity">
    <text evidence="6">Belongs to the peptidase M3 family.</text>
</comment>
<organism evidence="8 9">
    <name type="scientific">Kinneretia aquatilis</name>
    <dbReference type="NCBI Taxonomy" id="2070761"/>
    <lineage>
        <taxon>Bacteria</taxon>
        <taxon>Pseudomonadati</taxon>
        <taxon>Pseudomonadota</taxon>
        <taxon>Betaproteobacteria</taxon>
        <taxon>Burkholderiales</taxon>
        <taxon>Sphaerotilaceae</taxon>
        <taxon>Roseateles</taxon>
    </lineage>
</organism>
<evidence type="ECO:0000256" key="1">
    <source>
        <dbReference type="ARBA" id="ARBA00022670"/>
    </source>
</evidence>
<evidence type="ECO:0000259" key="7">
    <source>
        <dbReference type="Pfam" id="PF01432"/>
    </source>
</evidence>
<evidence type="ECO:0000256" key="3">
    <source>
        <dbReference type="ARBA" id="ARBA00022801"/>
    </source>
</evidence>
<dbReference type="PANTHER" id="PTHR11804">
    <property type="entry name" value="PROTEASE M3 THIMET OLIGOPEPTIDASE-RELATED"/>
    <property type="match status" value="1"/>
</dbReference>
<keyword evidence="9" id="KW-1185">Reference proteome</keyword>
<dbReference type="AlphaFoldDB" id="A0A2N8KRS3"/>
<dbReference type="InterPro" id="IPR045090">
    <property type="entry name" value="Pept_M3A_M3B"/>
</dbReference>
<dbReference type="InterPro" id="IPR001567">
    <property type="entry name" value="Pept_M3A_M3B_dom"/>
</dbReference>
<keyword evidence="3 6" id="KW-0378">Hydrolase</keyword>
<evidence type="ECO:0000256" key="4">
    <source>
        <dbReference type="ARBA" id="ARBA00022833"/>
    </source>
</evidence>
<comment type="cofactor">
    <cofactor evidence="6">
        <name>Zn(2+)</name>
        <dbReference type="ChEBI" id="CHEBI:29105"/>
    </cofactor>
    <text evidence="6">Binds 1 zinc ion.</text>
</comment>
<dbReference type="Proteomes" id="UP000235916">
    <property type="component" value="Unassembled WGS sequence"/>
</dbReference>
<dbReference type="Pfam" id="PF01432">
    <property type="entry name" value="Peptidase_M3"/>
    <property type="match status" value="2"/>
</dbReference>
<evidence type="ECO:0000256" key="6">
    <source>
        <dbReference type="RuleBase" id="RU003435"/>
    </source>
</evidence>
<name>A0A2N8KRS3_9BURK</name>
<protein>
    <submittedName>
        <fullName evidence="8">Peptidase M3</fullName>
    </submittedName>
</protein>
<keyword evidence="2 6" id="KW-0479">Metal-binding</keyword>
<comment type="caution">
    <text evidence="8">The sequence shown here is derived from an EMBL/GenBank/DDBJ whole genome shotgun (WGS) entry which is preliminary data.</text>
</comment>
<dbReference type="OrthoDB" id="9773538at2"/>
<reference evidence="8 9" key="1">
    <citation type="submission" date="2018-01" db="EMBL/GenBank/DDBJ databases">
        <title>Draft genome sequence of Paucibacter aquatile CR182 isolated from freshwater of the Nakdong River.</title>
        <authorList>
            <person name="Choi A."/>
            <person name="Chung E.J."/>
        </authorList>
    </citation>
    <scope>NUCLEOTIDE SEQUENCE [LARGE SCALE GENOMIC DNA]</scope>
    <source>
        <strain evidence="8 9">CR182</strain>
    </source>
</reference>
<dbReference type="GO" id="GO:0046872">
    <property type="term" value="F:metal ion binding"/>
    <property type="evidence" value="ECO:0007669"/>
    <property type="project" value="UniProtKB-UniRule"/>
</dbReference>